<reference evidence="3" key="1">
    <citation type="submission" date="2025-08" db="UniProtKB">
        <authorList>
            <consortium name="RefSeq"/>
        </authorList>
    </citation>
    <scope>IDENTIFICATION</scope>
    <source>
        <tissue evidence="3">Muscle</tissue>
    </source>
</reference>
<organism evidence="2 3">
    <name type="scientific">Limulus polyphemus</name>
    <name type="common">Atlantic horseshoe crab</name>
    <dbReference type="NCBI Taxonomy" id="6850"/>
    <lineage>
        <taxon>Eukaryota</taxon>
        <taxon>Metazoa</taxon>
        <taxon>Ecdysozoa</taxon>
        <taxon>Arthropoda</taxon>
        <taxon>Chelicerata</taxon>
        <taxon>Merostomata</taxon>
        <taxon>Xiphosura</taxon>
        <taxon>Limulidae</taxon>
        <taxon>Limulus</taxon>
    </lineage>
</organism>
<dbReference type="InterPro" id="IPR005135">
    <property type="entry name" value="Endo/exonuclease/phosphatase"/>
</dbReference>
<dbReference type="RefSeq" id="XP_013786080.1">
    <property type="nucleotide sequence ID" value="XM_013930626.1"/>
</dbReference>
<dbReference type="SUPFAM" id="SSF56219">
    <property type="entry name" value="DNase I-like"/>
    <property type="match status" value="1"/>
</dbReference>
<protein>
    <submittedName>
        <fullName evidence="3">Uncharacterized protein LOC106470099</fullName>
    </submittedName>
</protein>
<proteinExistence type="predicted"/>
<keyword evidence="2" id="KW-1185">Reference proteome</keyword>
<dbReference type="GeneID" id="106470099"/>
<dbReference type="InterPro" id="IPR036691">
    <property type="entry name" value="Endo/exonu/phosph_ase_sf"/>
</dbReference>
<gene>
    <name evidence="3" type="primary">LOC106470099</name>
</gene>
<dbReference type="Proteomes" id="UP000694941">
    <property type="component" value="Unplaced"/>
</dbReference>
<dbReference type="Pfam" id="PF14529">
    <property type="entry name" value="Exo_endo_phos_2"/>
    <property type="match status" value="1"/>
</dbReference>
<evidence type="ECO:0000259" key="1">
    <source>
        <dbReference type="Pfam" id="PF14529"/>
    </source>
</evidence>
<feature type="domain" description="Endonuclease/exonuclease/phosphatase" evidence="1">
    <location>
        <begin position="23"/>
        <end position="144"/>
    </location>
</feature>
<evidence type="ECO:0000313" key="2">
    <source>
        <dbReference type="Proteomes" id="UP000694941"/>
    </source>
</evidence>
<accession>A0ABM1BPD3</accession>
<dbReference type="Gene3D" id="3.60.10.10">
    <property type="entry name" value="Endonuclease/exonuclease/phosphatase"/>
    <property type="match status" value="1"/>
</dbReference>
<evidence type="ECO:0000313" key="3">
    <source>
        <dbReference type="RefSeq" id="XP_013786080.1"/>
    </source>
</evidence>
<dbReference type="PANTHER" id="PTHR19446">
    <property type="entry name" value="REVERSE TRANSCRIPTASES"/>
    <property type="match status" value="1"/>
</dbReference>
<sequence>MPEGINDRLMTLRLPLTNNKNMTLVSAYAPTMTNQDETIDMFYEDLESVITSVPRYNKLVILGDFNARVGSDHVTWEGVVGKHGIGTCNSNGLLLLQTCTVHDLTITNTLFRLPTRNRTSWMHPRSKHWHLIDYVITRKNDARRRKPQGQKMLRRLNVARLKIPEVAEVFRKELEYTITNAIADADADPEEQWTKLQEVLRATASQHLGPLKRKHQDWFDDSDKKIQDLLTEKHQAFMVYQNDPALESKKAAFANAKGKVQKELRQMQDAWYGANGEEIQSYADQNDSKRFYESLKMVYGPKCATLLPLLSSDGSQLLINWKQVLDRWVEHFEGILNRPSVINDEAIDQLPQIDINENLARPITEEEVKGAIHRTSSGKAPGSDGIPTEVFKCGGHALIRELTELFQSIWDTEQIPQRLKNASIVRIYKGKGSRHACDNYRGKDAMYCLENNGTRVVEPSAAAS</sequence>
<name>A0ABM1BPD3_LIMPO</name>